<dbReference type="NCBIfam" id="TIGR02887">
    <property type="entry name" value="spore_ger_x_C"/>
    <property type="match status" value="1"/>
</dbReference>
<evidence type="ECO:0000256" key="5">
    <source>
        <dbReference type="ARBA" id="ARBA00023136"/>
    </source>
</evidence>
<keyword evidence="7" id="KW-0449">Lipoprotein</keyword>
<evidence type="ECO:0000256" key="3">
    <source>
        <dbReference type="ARBA" id="ARBA00022544"/>
    </source>
</evidence>
<keyword evidence="11" id="KW-1185">Reference proteome</keyword>
<feature type="domain" description="Spore germination GerAC-like C-terminal" evidence="8">
    <location>
        <begin position="215"/>
        <end position="378"/>
    </location>
</feature>
<evidence type="ECO:0000313" key="11">
    <source>
        <dbReference type="Proteomes" id="UP000307943"/>
    </source>
</evidence>
<keyword evidence="3" id="KW-0309">Germination</keyword>
<dbReference type="PANTHER" id="PTHR35789">
    <property type="entry name" value="SPORE GERMINATION PROTEIN B3"/>
    <property type="match status" value="1"/>
</dbReference>
<organism evidence="10 11">
    <name type="scientific">Paenibacillus hemerocallicola</name>
    <dbReference type="NCBI Taxonomy" id="1172614"/>
    <lineage>
        <taxon>Bacteria</taxon>
        <taxon>Bacillati</taxon>
        <taxon>Bacillota</taxon>
        <taxon>Bacilli</taxon>
        <taxon>Bacillales</taxon>
        <taxon>Paenibacillaceae</taxon>
        <taxon>Paenibacillus</taxon>
    </lineage>
</organism>
<dbReference type="PANTHER" id="PTHR35789:SF1">
    <property type="entry name" value="SPORE GERMINATION PROTEIN B3"/>
    <property type="match status" value="1"/>
</dbReference>
<evidence type="ECO:0000256" key="6">
    <source>
        <dbReference type="ARBA" id="ARBA00023139"/>
    </source>
</evidence>
<sequence>MLVLGCTILTGCWDRRELNDLAIAVGIGMDRDGSQVQVTAQIVNPAEVASKKGGGGYSTPVTILSATEKTFFEALRKLTTVAPRRVFASHLRVLIIGEDLARQGIEKVMDGISRNHEFRSDFFLIVAKGARADEVLEILTPIEKIPANKMFNTLEMSERVWAPTVKMPLDRFISDLSDPSKDAVLTGIRIEGDQEAGRTKGNVGKTGDYTKLQYSGLALFKGDKLIDWLNDEESKGYNYIMDNVKNTVGHLTCPKGDELTVEVVRASSKVTGKVAGGKPKIEVHIFAEENVGEVQCEVDLTKTETIEQLEALAEQKLKKIITASIRKAQKHKADIFGFGEAIEDADPKAWLDMKRDWGSRFAELDVSVRTDVEIRRLGTTNNSLLEKRK</sequence>
<dbReference type="InterPro" id="IPR057336">
    <property type="entry name" value="GerAC_N"/>
</dbReference>
<protein>
    <submittedName>
        <fullName evidence="10">Ger(X)C family spore germination protein</fullName>
    </submittedName>
</protein>
<evidence type="ECO:0000256" key="1">
    <source>
        <dbReference type="ARBA" id="ARBA00004635"/>
    </source>
</evidence>
<evidence type="ECO:0000256" key="4">
    <source>
        <dbReference type="ARBA" id="ARBA00022729"/>
    </source>
</evidence>
<evidence type="ECO:0000259" key="8">
    <source>
        <dbReference type="Pfam" id="PF05504"/>
    </source>
</evidence>
<reference evidence="10 11" key="1">
    <citation type="submission" date="2019-05" db="EMBL/GenBank/DDBJ databases">
        <title>We sequenced the genome of Paenibacillus hemerocallicola KCTC 33185 for further insight into its adaptation and study the phylogeny of Paenibacillus.</title>
        <authorList>
            <person name="Narsing Rao M.P."/>
        </authorList>
    </citation>
    <scope>NUCLEOTIDE SEQUENCE [LARGE SCALE GENOMIC DNA]</scope>
    <source>
        <strain evidence="10 11">KCTC 33185</strain>
    </source>
</reference>
<dbReference type="Proteomes" id="UP000307943">
    <property type="component" value="Unassembled WGS sequence"/>
</dbReference>
<keyword evidence="6" id="KW-0564">Palmitate</keyword>
<evidence type="ECO:0000313" key="10">
    <source>
        <dbReference type="EMBL" id="TNJ64666.1"/>
    </source>
</evidence>
<feature type="domain" description="Spore germination protein N-terminal" evidence="9">
    <location>
        <begin position="14"/>
        <end position="189"/>
    </location>
</feature>
<dbReference type="InterPro" id="IPR038501">
    <property type="entry name" value="Spore_GerAC_C_sf"/>
</dbReference>
<accession>A0A5C4T764</accession>
<evidence type="ECO:0000256" key="7">
    <source>
        <dbReference type="ARBA" id="ARBA00023288"/>
    </source>
</evidence>
<gene>
    <name evidence="10" type="ORF">FE784_19410</name>
</gene>
<comment type="subcellular location">
    <subcellularLocation>
        <location evidence="1">Membrane</location>
        <topology evidence="1">Lipid-anchor</topology>
    </subcellularLocation>
</comment>
<dbReference type="OrthoDB" id="9816067at2"/>
<keyword evidence="5" id="KW-0472">Membrane</keyword>
<evidence type="ECO:0000259" key="9">
    <source>
        <dbReference type="Pfam" id="PF25198"/>
    </source>
</evidence>
<proteinExistence type="inferred from homology"/>
<comment type="similarity">
    <text evidence="2">Belongs to the GerABKC lipoprotein family.</text>
</comment>
<dbReference type="InterPro" id="IPR008844">
    <property type="entry name" value="Spore_GerAC-like"/>
</dbReference>
<dbReference type="GO" id="GO:0009847">
    <property type="term" value="P:spore germination"/>
    <property type="evidence" value="ECO:0007669"/>
    <property type="project" value="InterPro"/>
</dbReference>
<dbReference type="GO" id="GO:0016020">
    <property type="term" value="C:membrane"/>
    <property type="evidence" value="ECO:0007669"/>
    <property type="project" value="UniProtKB-SubCell"/>
</dbReference>
<dbReference type="Pfam" id="PF25198">
    <property type="entry name" value="Spore_GerAC_N"/>
    <property type="match status" value="1"/>
</dbReference>
<keyword evidence="4" id="KW-0732">Signal</keyword>
<dbReference type="EMBL" id="VDCQ01000027">
    <property type="protein sequence ID" value="TNJ64666.1"/>
    <property type="molecule type" value="Genomic_DNA"/>
</dbReference>
<evidence type="ECO:0000256" key="2">
    <source>
        <dbReference type="ARBA" id="ARBA00007886"/>
    </source>
</evidence>
<dbReference type="Pfam" id="PF05504">
    <property type="entry name" value="Spore_GerAC"/>
    <property type="match status" value="1"/>
</dbReference>
<dbReference type="AlphaFoldDB" id="A0A5C4T764"/>
<dbReference type="Gene3D" id="3.30.300.210">
    <property type="entry name" value="Nutrient germinant receptor protein C, domain 3"/>
    <property type="match status" value="1"/>
</dbReference>
<comment type="caution">
    <text evidence="10">The sequence shown here is derived from an EMBL/GenBank/DDBJ whole genome shotgun (WGS) entry which is preliminary data.</text>
</comment>
<dbReference type="InterPro" id="IPR046953">
    <property type="entry name" value="Spore_GerAC-like_C"/>
</dbReference>
<name>A0A5C4T764_9BACL</name>